<dbReference type="GO" id="GO:0005829">
    <property type="term" value="C:cytosol"/>
    <property type="evidence" value="ECO:0007669"/>
    <property type="project" value="TreeGrafter"/>
</dbReference>
<evidence type="ECO:0000313" key="13">
    <source>
        <dbReference type="Proteomes" id="UP000091897"/>
    </source>
</evidence>
<organism evidence="12 14">
    <name type="scientific">Bordetella bronchialis</name>
    <dbReference type="NCBI Taxonomy" id="463025"/>
    <lineage>
        <taxon>Bacteria</taxon>
        <taxon>Pseudomonadati</taxon>
        <taxon>Pseudomonadota</taxon>
        <taxon>Betaproteobacteria</taxon>
        <taxon>Burkholderiales</taxon>
        <taxon>Alcaligenaceae</taxon>
        <taxon>Bordetella</taxon>
    </lineage>
</organism>
<dbReference type="CDD" id="cd05247">
    <property type="entry name" value="UDP_G4E_1_SDR_e"/>
    <property type="match status" value="1"/>
</dbReference>
<dbReference type="AlphaFoldDB" id="A0A193FGD1"/>
<dbReference type="EC" id="5.1.3.2" evidence="5 9"/>
<comment type="cofactor">
    <cofactor evidence="2 9">
        <name>NAD(+)</name>
        <dbReference type="ChEBI" id="CHEBI:57540"/>
    </cofactor>
</comment>
<comment type="catalytic activity">
    <reaction evidence="1 9">
        <text>UDP-alpha-D-glucose = UDP-alpha-D-galactose</text>
        <dbReference type="Rhea" id="RHEA:22168"/>
        <dbReference type="ChEBI" id="CHEBI:58885"/>
        <dbReference type="ChEBI" id="CHEBI:66914"/>
        <dbReference type="EC" id="5.1.3.2"/>
    </reaction>
</comment>
<dbReference type="RefSeq" id="WP_066346499.1">
    <property type="nucleotide sequence ID" value="NZ_CBCSFJ010000019.1"/>
</dbReference>
<dbReference type="PANTHER" id="PTHR43725:SF47">
    <property type="entry name" value="UDP-GLUCOSE 4-EPIMERASE"/>
    <property type="match status" value="1"/>
</dbReference>
<evidence type="ECO:0000256" key="2">
    <source>
        <dbReference type="ARBA" id="ARBA00001911"/>
    </source>
</evidence>
<dbReference type="Proteomes" id="UP000091897">
    <property type="component" value="Chromosome"/>
</dbReference>
<dbReference type="NCBIfam" id="TIGR01179">
    <property type="entry name" value="galE"/>
    <property type="match status" value="1"/>
</dbReference>
<evidence type="ECO:0000256" key="7">
    <source>
        <dbReference type="ARBA" id="ARBA00023027"/>
    </source>
</evidence>
<name>A0A193FGD1_9BORD</name>
<keyword evidence="7 9" id="KW-0520">NAD</keyword>
<evidence type="ECO:0000256" key="5">
    <source>
        <dbReference type="ARBA" id="ARBA00013189"/>
    </source>
</evidence>
<feature type="domain" description="Ketoreductase" evidence="10">
    <location>
        <begin position="2"/>
        <end position="320"/>
    </location>
</feature>
<gene>
    <name evidence="11" type="ORF">BAU06_07555</name>
    <name evidence="12" type="ORF">BAU08_07785</name>
</gene>
<dbReference type="Pfam" id="PF16363">
    <property type="entry name" value="GDP_Man_Dehyd"/>
    <property type="match status" value="1"/>
</dbReference>
<dbReference type="OrthoDB" id="9803010at2"/>
<dbReference type="InterPro" id="IPR057326">
    <property type="entry name" value="KR_dom"/>
</dbReference>
<dbReference type="SUPFAM" id="SSF51735">
    <property type="entry name" value="NAD(P)-binding Rossmann-fold domains"/>
    <property type="match status" value="1"/>
</dbReference>
<dbReference type="EMBL" id="CP016171">
    <property type="protein sequence ID" value="ANN71245.1"/>
    <property type="molecule type" value="Genomic_DNA"/>
</dbReference>
<keyword evidence="9" id="KW-0119">Carbohydrate metabolism</keyword>
<dbReference type="KEGG" id="bbro:BAU06_07555"/>
<dbReference type="UniPathway" id="UPA00214"/>
<evidence type="ECO:0000256" key="8">
    <source>
        <dbReference type="ARBA" id="ARBA00023235"/>
    </source>
</evidence>
<dbReference type="InterPro" id="IPR036291">
    <property type="entry name" value="NAD(P)-bd_dom_sf"/>
</dbReference>
<dbReference type="InterPro" id="IPR016040">
    <property type="entry name" value="NAD(P)-bd_dom"/>
</dbReference>
<keyword evidence="13" id="KW-1185">Reference proteome</keyword>
<sequence length="345" mass="37990">MTTLLVTGGAGYIGSHTLIELVGAGYRPIVIDNLCNGSRAAVRRVERIVGTRIAFVEGDIRSAALLDGLFSLQKRQGQPIECVLHLAGVKAVGESVRDPVKYFDNNVSGTVALLSAMREHGVRRLVFSSSATVYGVPRFLPFTEEHPLQPTNPYGRSKLIVEQMLQDACAADAGFSAVTLRYFNPIGAHPSGLIGENPRDVPNNLFPYITQVAVGRQPHLKVFGDDYETEDGTGVRDYLHVMDLAAGHVRAVDYALRHSGFVAVNLGTGKGTSVMQLVRTFERVNGLRIPCRIEPRRPGDVDRVWADASLARRLLNWRTTYEVEHMCKDGWRWQQANPEGYGALH</sequence>
<dbReference type="Proteomes" id="UP000092213">
    <property type="component" value="Chromosome"/>
</dbReference>
<reference evidence="13 14" key="1">
    <citation type="submission" date="2016-06" db="EMBL/GenBank/DDBJ databases">
        <title>Complete genome sequences of Bordetella bronchialis and Bordetella flabilis.</title>
        <authorList>
            <person name="LiPuma J.J."/>
            <person name="Spilker T."/>
        </authorList>
    </citation>
    <scope>NUCLEOTIDE SEQUENCE [LARGE SCALE GENOMIC DNA]</scope>
    <source>
        <strain evidence="12 14">AU17976</strain>
        <strain evidence="11 13">AU3182</strain>
    </source>
</reference>
<evidence type="ECO:0000313" key="14">
    <source>
        <dbReference type="Proteomes" id="UP000092213"/>
    </source>
</evidence>
<evidence type="ECO:0000259" key="10">
    <source>
        <dbReference type="SMART" id="SM00822"/>
    </source>
</evidence>
<dbReference type="GO" id="GO:0003978">
    <property type="term" value="F:UDP-glucose 4-epimerase activity"/>
    <property type="evidence" value="ECO:0007669"/>
    <property type="project" value="UniProtKB-UniRule"/>
</dbReference>
<dbReference type="InterPro" id="IPR005886">
    <property type="entry name" value="UDP_G4E"/>
</dbReference>
<dbReference type="STRING" id="463025.BAU08_07785"/>
<comment type="similarity">
    <text evidence="4 9">Belongs to the NAD(P)-dependent epimerase/dehydratase family.</text>
</comment>
<evidence type="ECO:0000256" key="1">
    <source>
        <dbReference type="ARBA" id="ARBA00000083"/>
    </source>
</evidence>
<evidence type="ECO:0000256" key="3">
    <source>
        <dbReference type="ARBA" id="ARBA00004947"/>
    </source>
</evidence>
<dbReference type="GO" id="GO:0006012">
    <property type="term" value="P:galactose metabolic process"/>
    <property type="evidence" value="ECO:0007669"/>
    <property type="project" value="UniProtKB-UniPathway"/>
</dbReference>
<dbReference type="Gene3D" id="3.40.50.720">
    <property type="entry name" value="NAD(P)-binding Rossmann-like Domain"/>
    <property type="match status" value="1"/>
</dbReference>
<evidence type="ECO:0000256" key="9">
    <source>
        <dbReference type="RuleBase" id="RU366046"/>
    </source>
</evidence>
<dbReference type="NCBIfam" id="NF007956">
    <property type="entry name" value="PRK10675.1"/>
    <property type="match status" value="1"/>
</dbReference>
<dbReference type="EMBL" id="CP016170">
    <property type="protein sequence ID" value="ANN66164.1"/>
    <property type="molecule type" value="Genomic_DNA"/>
</dbReference>
<evidence type="ECO:0000256" key="6">
    <source>
        <dbReference type="ARBA" id="ARBA00018569"/>
    </source>
</evidence>
<evidence type="ECO:0000313" key="11">
    <source>
        <dbReference type="EMBL" id="ANN66164.1"/>
    </source>
</evidence>
<dbReference type="PANTHER" id="PTHR43725">
    <property type="entry name" value="UDP-GLUCOSE 4-EPIMERASE"/>
    <property type="match status" value="1"/>
</dbReference>
<keyword evidence="8 9" id="KW-0413">Isomerase</keyword>
<protein>
    <recommendedName>
        <fullName evidence="6 9">UDP-glucose 4-epimerase</fullName>
        <ecNumber evidence="5 9">5.1.3.2</ecNumber>
    </recommendedName>
</protein>
<dbReference type="Gene3D" id="3.90.25.10">
    <property type="entry name" value="UDP-galactose 4-epimerase, domain 1"/>
    <property type="match status" value="1"/>
</dbReference>
<comment type="subunit">
    <text evidence="9">Homodimer.</text>
</comment>
<comment type="pathway">
    <text evidence="3 9">Carbohydrate metabolism; galactose metabolism.</text>
</comment>
<evidence type="ECO:0000256" key="4">
    <source>
        <dbReference type="ARBA" id="ARBA00007637"/>
    </source>
</evidence>
<dbReference type="SMART" id="SM00822">
    <property type="entry name" value="PKS_KR"/>
    <property type="match status" value="1"/>
</dbReference>
<accession>A0A193FGD1</accession>
<proteinExistence type="inferred from homology"/>
<evidence type="ECO:0000313" key="12">
    <source>
        <dbReference type="EMBL" id="ANN71245.1"/>
    </source>
</evidence>